<dbReference type="PANTHER" id="PTHR22939">
    <property type="entry name" value="SERINE PROTEASE FAMILY S1C HTRA-RELATED"/>
    <property type="match status" value="1"/>
</dbReference>
<dbReference type="PROSITE" id="PS50106">
    <property type="entry name" value="PDZ"/>
    <property type="match status" value="2"/>
</dbReference>
<sequence>MVHLTRHPEFKATRTPLAKAITLLAAFALLCGAAPLMADEGKGYLGVNIERIEIRSDNPGESKSEVRIRKVLPESPAAKAGLEKGDIILRVGGEEVNSARNLVHLIREREPGEIVNVDIVRDGEDMTMAITLDEHSPHGLHEVHARKMAYVMPHANQPYIGITMDKLGPQLADFFKVDHGVLVKSVVEASPAEAAGLAAGDIILSMNGETIKENHDIIKMLRDYQEGDEVALEVRRRDDIRTVTVTLGKTKDTANYQFFRWNDDDHKQEWVIQGQPMLKKMLNFHHPHSESLDKEMKALREQVEKLQKQLEELRAEKDK</sequence>
<keyword evidence="2" id="KW-0175">Coiled coil</keyword>
<feature type="coiled-coil region" evidence="2">
    <location>
        <begin position="289"/>
        <end position="319"/>
    </location>
</feature>
<dbReference type="InterPro" id="IPR036034">
    <property type="entry name" value="PDZ_sf"/>
</dbReference>
<dbReference type="InterPro" id="IPR001478">
    <property type="entry name" value="PDZ"/>
</dbReference>
<dbReference type="Proteomes" id="UP000663929">
    <property type="component" value="Chromosome"/>
</dbReference>
<evidence type="ECO:0000313" key="5">
    <source>
        <dbReference type="EMBL" id="QTD53592.1"/>
    </source>
</evidence>
<accession>A0A8A4TX94</accession>
<reference evidence="5" key="1">
    <citation type="submission" date="2021-03" db="EMBL/GenBank/DDBJ databases">
        <title>Acanthopleuribacteraceae sp. M133.</title>
        <authorList>
            <person name="Wang G."/>
        </authorList>
    </citation>
    <scope>NUCLEOTIDE SEQUENCE</scope>
    <source>
        <strain evidence="5">M133</strain>
    </source>
</reference>
<dbReference type="AlphaFoldDB" id="A0A8A4TX94"/>
<comment type="similarity">
    <text evidence="1">Belongs to the peptidase S1C family.</text>
</comment>
<dbReference type="KEGG" id="scor:J3U87_14145"/>
<evidence type="ECO:0000256" key="2">
    <source>
        <dbReference type="SAM" id="Coils"/>
    </source>
</evidence>
<keyword evidence="6" id="KW-1185">Reference proteome</keyword>
<proteinExistence type="inferred from homology"/>
<dbReference type="RefSeq" id="WP_237383694.1">
    <property type="nucleotide sequence ID" value="NZ_CP071793.1"/>
</dbReference>
<feature type="chain" id="PRO_5035154624" evidence="3">
    <location>
        <begin position="39"/>
        <end position="319"/>
    </location>
</feature>
<dbReference type="SUPFAM" id="SSF50156">
    <property type="entry name" value="PDZ domain-like"/>
    <property type="match status" value="2"/>
</dbReference>
<dbReference type="Pfam" id="PF13180">
    <property type="entry name" value="PDZ_2"/>
    <property type="match status" value="2"/>
</dbReference>
<feature type="domain" description="PDZ" evidence="4">
    <location>
        <begin position="148"/>
        <end position="212"/>
    </location>
</feature>
<dbReference type="SMART" id="SM00228">
    <property type="entry name" value="PDZ"/>
    <property type="match status" value="2"/>
</dbReference>
<feature type="signal peptide" evidence="3">
    <location>
        <begin position="1"/>
        <end position="38"/>
    </location>
</feature>
<organism evidence="5 6">
    <name type="scientific">Sulfidibacter corallicola</name>
    <dbReference type="NCBI Taxonomy" id="2818388"/>
    <lineage>
        <taxon>Bacteria</taxon>
        <taxon>Pseudomonadati</taxon>
        <taxon>Acidobacteriota</taxon>
        <taxon>Holophagae</taxon>
        <taxon>Acanthopleuribacterales</taxon>
        <taxon>Acanthopleuribacteraceae</taxon>
        <taxon>Sulfidibacter</taxon>
    </lineage>
</organism>
<name>A0A8A4TX94_SULCO</name>
<dbReference type="CDD" id="cd06779">
    <property type="entry name" value="cpPDZ_Deg_HtrA-like"/>
    <property type="match status" value="1"/>
</dbReference>
<dbReference type="Gene3D" id="2.30.42.10">
    <property type="match status" value="2"/>
</dbReference>
<keyword evidence="3" id="KW-0732">Signal</keyword>
<evidence type="ECO:0000256" key="3">
    <source>
        <dbReference type="SAM" id="SignalP"/>
    </source>
</evidence>
<evidence type="ECO:0000256" key="1">
    <source>
        <dbReference type="ARBA" id="ARBA00010541"/>
    </source>
</evidence>
<dbReference type="PANTHER" id="PTHR22939:SF129">
    <property type="entry name" value="SERINE PROTEASE HTRA2, MITOCHONDRIAL"/>
    <property type="match status" value="1"/>
</dbReference>
<gene>
    <name evidence="5" type="ORF">J3U87_14145</name>
</gene>
<protein>
    <submittedName>
        <fullName evidence="5">PDZ domain-containing protein</fullName>
    </submittedName>
</protein>
<evidence type="ECO:0000313" key="6">
    <source>
        <dbReference type="Proteomes" id="UP000663929"/>
    </source>
</evidence>
<feature type="domain" description="PDZ" evidence="4">
    <location>
        <begin position="33"/>
        <end position="123"/>
    </location>
</feature>
<evidence type="ECO:0000259" key="4">
    <source>
        <dbReference type="PROSITE" id="PS50106"/>
    </source>
</evidence>
<dbReference type="EMBL" id="CP071793">
    <property type="protein sequence ID" value="QTD53592.1"/>
    <property type="molecule type" value="Genomic_DNA"/>
</dbReference>